<evidence type="ECO:0000256" key="3">
    <source>
        <dbReference type="ARBA" id="ARBA00022840"/>
    </source>
</evidence>
<dbReference type="GO" id="GO:0035999">
    <property type="term" value="P:tetrahydrofolate interconversion"/>
    <property type="evidence" value="ECO:0007669"/>
    <property type="project" value="TreeGrafter"/>
</dbReference>
<dbReference type="EMBL" id="CP059472">
    <property type="protein sequence ID" value="QMS97830.1"/>
    <property type="molecule type" value="Genomic_DNA"/>
</dbReference>
<dbReference type="Gene3D" id="3.40.50.10420">
    <property type="entry name" value="NagB/RpiA/CoA transferase-like"/>
    <property type="match status" value="1"/>
</dbReference>
<dbReference type="PANTHER" id="PTHR23407">
    <property type="entry name" value="ATPASE INHIBITOR/5-FORMYLTETRAHYDROFOLATE CYCLO-LIGASE"/>
    <property type="match status" value="1"/>
</dbReference>
<dbReference type="EMBL" id="JACEUX010000002">
    <property type="protein sequence ID" value="MBA5246823.1"/>
    <property type="molecule type" value="Genomic_DNA"/>
</dbReference>
<comment type="catalytic activity">
    <reaction evidence="5">
        <text>(6S)-5-formyl-5,6,7,8-tetrahydrofolate + ATP = (6R)-5,10-methenyltetrahydrofolate + ADP + phosphate</text>
        <dbReference type="Rhea" id="RHEA:10488"/>
        <dbReference type="ChEBI" id="CHEBI:30616"/>
        <dbReference type="ChEBI" id="CHEBI:43474"/>
        <dbReference type="ChEBI" id="CHEBI:57455"/>
        <dbReference type="ChEBI" id="CHEBI:57457"/>
        <dbReference type="ChEBI" id="CHEBI:456216"/>
        <dbReference type="EC" id="6.3.3.2"/>
    </reaction>
</comment>
<gene>
    <name evidence="7" type="ORF">H1R16_08890</name>
    <name evidence="6" type="ORF">H2507_06550</name>
</gene>
<evidence type="ECO:0000256" key="1">
    <source>
        <dbReference type="ARBA" id="ARBA00010638"/>
    </source>
</evidence>
<dbReference type="Pfam" id="PF01812">
    <property type="entry name" value="5-FTHF_cyc-lig"/>
    <property type="match status" value="1"/>
</dbReference>
<accession>A0A7D7QV66</accession>
<feature type="binding site" evidence="4">
    <location>
        <begin position="131"/>
        <end position="139"/>
    </location>
    <ligand>
        <name>ATP</name>
        <dbReference type="ChEBI" id="CHEBI:30616"/>
    </ligand>
</feature>
<reference evidence="9" key="2">
    <citation type="submission" date="2020-07" db="EMBL/GenBank/DDBJ databases">
        <title>Flavobacterium sp. xlx-214.</title>
        <authorList>
            <person name="Yang C."/>
        </authorList>
    </citation>
    <scope>NUCLEOTIDE SEQUENCE [LARGE SCALE GENOMIC DNA]</scope>
    <source>
        <strain evidence="9">CX-624</strain>
    </source>
</reference>
<organism evidence="7 8">
    <name type="scientific">Marnyiella aurantia</name>
    <dbReference type="NCBI Taxonomy" id="2758037"/>
    <lineage>
        <taxon>Bacteria</taxon>
        <taxon>Pseudomonadati</taxon>
        <taxon>Bacteroidota</taxon>
        <taxon>Flavobacteriia</taxon>
        <taxon>Flavobacteriales</taxon>
        <taxon>Weeksellaceae</taxon>
        <taxon>Marnyiella</taxon>
    </lineage>
</organism>
<dbReference type="PANTHER" id="PTHR23407:SF1">
    <property type="entry name" value="5-FORMYLTETRAHYDROFOLATE CYCLO-LIGASE"/>
    <property type="match status" value="1"/>
</dbReference>
<comment type="similarity">
    <text evidence="1 5">Belongs to the 5-formyltetrahydrofolate cyclo-ligase family.</text>
</comment>
<keyword evidence="9" id="KW-1185">Reference proteome</keyword>
<evidence type="ECO:0000256" key="5">
    <source>
        <dbReference type="RuleBase" id="RU361279"/>
    </source>
</evidence>
<evidence type="ECO:0000313" key="8">
    <source>
        <dbReference type="Proteomes" id="UP000515349"/>
    </source>
</evidence>
<keyword evidence="5" id="KW-0460">Magnesium</keyword>
<feature type="binding site" evidence="4">
    <location>
        <position position="56"/>
    </location>
    <ligand>
        <name>substrate</name>
    </ligand>
</feature>
<protein>
    <recommendedName>
        <fullName evidence="5">5-formyltetrahydrofolate cyclo-ligase</fullName>
        <ecNumber evidence="5">6.3.3.2</ecNumber>
    </recommendedName>
</protein>
<feature type="binding site" evidence="4">
    <location>
        <begin position="3"/>
        <end position="7"/>
    </location>
    <ligand>
        <name>ATP</name>
        <dbReference type="ChEBI" id="CHEBI:30616"/>
    </ligand>
</feature>
<dbReference type="RefSeq" id="WP_181886933.1">
    <property type="nucleotide sequence ID" value="NZ_CP059472.1"/>
</dbReference>
<keyword evidence="5" id="KW-0479">Metal-binding</keyword>
<feature type="binding site" evidence="4">
    <location>
        <position position="49"/>
    </location>
    <ligand>
        <name>substrate</name>
    </ligand>
</feature>
<keyword evidence="7" id="KW-0436">Ligase</keyword>
<evidence type="ECO:0000313" key="6">
    <source>
        <dbReference type="EMBL" id="MBA5246823.1"/>
    </source>
</evidence>
<dbReference type="Proteomes" id="UP000515349">
    <property type="component" value="Chromosome"/>
</dbReference>
<keyword evidence="3 4" id="KW-0067">ATP-binding</keyword>
<evidence type="ECO:0000256" key="4">
    <source>
        <dbReference type="PIRSR" id="PIRSR006806-1"/>
    </source>
</evidence>
<dbReference type="GO" id="GO:0005524">
    <property type="term" value="F:ATP binding"/>
    <property type="evidence" value="ECO:0007669"/>
    <property type="project" value="UniProtKB-KW"/>
</dbReference>
<dbReference type="GO" id="GO:0009396">
    <property type="term" value="P:folic acid-containing compound biosynthetic process"/>
    <property type="evidence" value="ECO:0007669"/>
    <property type="project" value="TreeGrafter"/>
</dbReference>
<sequence>MTKRELRSLYLEKRKELSKEEVITASERIFRRFLSNFFVEKNQKIHLFLSIEKFNEVNTLPFIKYLQEKEVRIFVPKMLQGDIISVEILEDTILAKNSWGIMEPISDEDSGVVDFDYIITPLLYCDPAGGRVGYGKGFYDRFFAGINAECKKVGVGFFKPELFVDDLTEEDVSLDYLVTPDEVLSFKIGC</sequence>
<comment type="cofactor">
    <cofactor evidence="5">
        <name>Mg(2+)</name>
        <dbReference type="ChEBI" id="CHEBI:18420"/>
    </cofactor>
</comment>
<evidence type="ECO:0000256" key="2">
    <source>
        <dbReference type="ARBA" id="ARBA00022741"/>
    </source>
</evidence>
<dbReference type="InterPro" id="IPR002698">
    <property type="entry name" value="FTHF_cligase"/>
</dbReference>
<proteinExistence type="inferred from homology"/>
<dbReference type="GO" id="GO:0030272">
    <property type="term" value="F:5-formyltetrahydrofolate cyclo-ligase activity"/>
    <property type="evidence" value="ECO:0007669"/>
    <property type="project" value="UniProtKB-EC"/>
</dbReference>
<dbReference type="EC" id="6.3.3.2" evidence="5"/>
<dbReference type="AlphaFoldDB" id="A0A7D7QV66"/>
<dbReference type="Proteomes" id="UP000539710">
    <property type="component" value="Unassembled WGS sequence"/>
</dbReference>
<dbReference type="GO" id="GO:0046872">
    <property type="term" value="F:metal ion binding"/>
    <property type="evidence" value="ECO:0007669"/>
    <property type="project" value="UniProtKB-KW"/>
</dbReference>
<reference evidence="7 8" key="1">
    <citation type="submission" date="2020-07" db="EMBL/GenBank/DDBJ databases">
        <title>Chryseobacterium sp.cx-624.</title>
        <authorList>
            <person name="Yang C."/>
        </authorList>
    </citation>
    <scope>NUCLEOTIDE SEQUENCE [LARGE SCALE GENOMIC DNA]</scope>
    <source>
        <strain evidence="8">cx-624</strain>
        <strain evidence="7">Cx-624</strain>
    </source>
</reference>
<dbReference type="InterPro" id="IPR024185">
    <property type="entry name" value="FTHF_cligase-like_sf"/>
</dbReference>
<name>A0A7D7QV66_9FLAO</name>
<reference evidence="6" key="3">
    <citation type="submission" date="2020-07" db="EMBL/GenBank/DDBJ databases">
        <authorList>
            <person name="Yang C."/>
        </authorList>
    </citation>
    <scope>NUCLEOTIDE SEQUENCE</scope>
    <source>
        <strain evidence="6">Cx-624</strain>
    </source>
</reference>
<dbReference type="InterPro" id="IPR037171">
    <property type="entry name" value="NagB/RpiA_transferase-like"/>
</dbReference>
<dbReference type="KEGG" id="cbau:H1R16_08890"/>
<evidence type="ECO:0000313" key="7">
    <source>
        <dbReference type="EMBL" id="QMS97830.1"/>
    </source>
</evidence>
<dbReference type="NCBIfam" id="TIGR02727">
    <property type="entry name" value="MTHFS_bact"/>
    <property type="match status" value="1"/>
</dbReference>
<dbReference type="SUPFAM" id="SSF100950">
    <property type="entry name" value="NagB/RpiA/CoA transferase-like"/>
    <property type="match status" value="1"/>
</dbReference>
<dbReference type="PIRSF" id="PIRSF006806">
    <property type="entry name" value="FTHF_cligase"/>
    <property type="match status" value="1"/>
</dbReference>
<keyword evidence="2 4" id="KW-0547">Nucleotide-binding</keyword>
<evidence type="ECO:0000313" key="9">
    <source>
        <dbReference type="Proteomes" id="UP000539710"/>
    </source>
</evidence>